<dbReference type="AlphaFoldDB" id="D6Y3Q4"/>
<dbReference type="GO" id="GO:0043856">
    <property type="term" value="F:anti-sigma factor antagonist activity"/>
    <property type="evidence" value="ECO:0007669"/>
    <property type="project" value="InterPro"/>
</dbReference>
<dbReference type="Pfam" id="PF01740">
    <property type="entry name" value="STAS"/>
    <property type="match status" value="1"/>
</dbReference>
<evidence type="ECO:0000256" key="2">
    <source>
        <dbReference type="RuleBase" id="RU003749"/>
    </source>
</evidence>
<dbReference type="PROSITE" id="PS50801">
    <property type="entry name" value="STAS"/>
    <property type="match status" value="1"/>
</dbReference>
<evidence type="ECO:0000256" key="1">
    <source>
        <dbReference type="ARBA" id="ARBA00009013"/>
    </source>
</evidence>
<dbReference type="PANTHER" id="PTHR33495:SF2">
    <property type="entry name" value="ANTI-SIGMA FACTOR ANTAGONIST TM_1081-RELATED"/>
    <property type="match status" value="1"/>
</dbReference>
<dbReference type="EMBL" id="CP001874">
    <property type="protein sequence ID" value="ADG87083.1"/>
    <property type="molecule type" value="Genomic_DNA"/>
</dbReference>
<dbReference type="InterPro" id="IPR036513">
    <property type="entry name" value="STAS_dom_sf"/>
</dbReference>
<dbReference type="InterPro" id="IPR003658">
    <property type="entry name" value="Anti-sigma_ant"/>
</dbReference>
<sequence>MVTWTIHTPGSTQWTVLSLRGELDLYAVDELRRPVLTAIAAHGPWLAVDLTAVNFIDTTGLGMLVRLLNKLREKNGDLALIGPRGQVKRILQWTNLNRLFPVFDSAAAIPEPARN</sequence>
<protein>
    <recommendedName>
        <fullName evidence="2">Anti-sigma factor antagonist</fullName>
    </recommendedName>
</protein>
<dbReference type="eggNOG" id="COG1366">
    <property type="taxonomic scope" value="Bacteria"/>
</dbReference>
<accession>D6Y3Q4</accession>
<name>D6Y3Q4_THEBD</name>
<dbReference type="KEGG" id="tbi:Tbis_0353"/>
<keyword evidence="5" id="KW-1185">Reference proteome</keyword>
<dbReference type="Gene3D" id="3.30.750.24">
    <property type="entry name" value="STAS domain"/>
    <property type="match status" value="1"/>
</dbReference>
<evidence type="ECO:0000313" key="5">
    <source>
        <dbReference type="Proteomes" id="UP000006640"/>
    </source>
</evidence>
<dbReference type="PANTHER" id="PTHR33495">
    <property type="entry name" value="ANTI-SIGMA FACTOR ANTAGONIST TM_1081-RELATED-RELATED"/>
    <property type="match status" value="1"/>
</dbReference>
<evidence type="ECO:0000313" key="4">
    <source>
        <dbReference type="EMBL" id="ADG87083.1"/>
    </source>
</evidence>
<reference evidence="4 5" key="1">
    <citation type="submission" date="2010-01" db="EMBL/GenBank/DDBJ databases">
        <title>The complete genome of Thermobispora bispora DSM 43833.</title>
        <authorList>
            <consortium name="US DOE Joint Genome Institute (JGI-PGF)"/>
            <person name="Lucas S."/>
            <person name="Copeland A."/>
            <person name="Lapidus A."/>
            <person name="Glavina del Rio T."/>
            <person name="Dalin E."/>
            <person name="Tice H."/>
            <person name="Bruce D."/>
            <person name="Goodwin L."/>
            <person name="Pitluck S."/>
            <person name="Kyrpides N."/>
            <person name="Mavromatis K."/>
            <person name="Ivanova N."/>
            <person name="Mikhailova N."/>
            <person name="Chertkov O."/>
            <person name="Brettin T."/>
            <person name="Detter J.C."/>
            <person name="Han C."/>
            <person name="Larimer F."/>
            <person name="Land M."/>
            <person name="Hauser L."/>
            <person name="Markowitz V."/>
            <person name="Cheng J.-F."/>
            <person name="Hugenholtz P."/>
            <person name="Woyke T."/>
            <person name="Wu D."/>
            <person name="Jando M."/>
            <person name="Schneider S."/>
            <person name="Klenk H.-P."/>
            <person name="Eisen J.A."/>
        </authorList>
    </citation>
    <scope>NUCLEOTIDE SEQUENCE [LARGE SCALE GENOMIC DNA]</scope>
    <source>
        <strain evidence="5">ATCC 19993 / DSM 43833 / CBS 139.67 / JCM 10125 / KCTC 9307 / NBRC 14880 / R51</strain>
    </source>
</reference>
<feature type="domain" description="STAS" evidence="3">
    <location>
        <begin position="16"/>
        <end position="115"/>
    </location>
</feature>
<dbReference type="SUPFAM" id="SSF52091">
    <property type="entry name" value="SpoIIaa-like"/>
    <property type="match status" value="1"/>
</dbReference>
<proteinExistence type="inferred from homology"/>
<evidence type="ECO:0000259" key="3">
    <source>
        <dbReference type="PROSITE" id="PS50801"/>
    </source>
</evidence>
<dbReference type="STRING" id="469371.Tbis_0353"/>
<dbReference type="HOGENOM" id="CLU_115403_6_4_11"/>
<gene>
    <name evidence="4" type="ordered locus">Tbis_0353</name>
</gene>
<organism evidence="4 5">
    <name type="scientific">Thermobispora bispora (strain ATCC 19993 / DSM 43833 / CBS 139.67 / JCM 10125 / KCTC 9307 / NBRC 14880 / R51)</name>
    <dbReference type="NCBI Taxonomy" id="469371"/>
    <lineage>
        <taxon>Bacteria</taxon>
        <taxon>Bacillati</taxon>
        <taxon>Actinomycetota</taxon>
        <taxon>Actinomycetes</taxon>
        <taxon>Streptosporangiales</taxon>
        <taxon>Streptosporangiaceae</taxon>
        <taxon>Thermobispora</taxon>
    </lineage>
</organism>
<dbReference type="InterPro" id="IPR002645">
    <property type="entry name" value="STAS_dom"/>
</dbReference>
<dbReference type="Proteomes" id="UP000006640">
    <property type="component" value="Chromosome"/>
</dbReference>
<dbReference type="NCBIfam" id="TIGR00377">
    <property type="entry name" value="ant_ant_sig"/>
    <property type="match status" value="1"/>
</dbReference>
<comment type="similarity">
    <text evidence="1 2">Belongs to the anti-sigma-factor antagonist family.</text>
</comment>
<dbReference type="CDD" id="cd07043">
    <property type="entry name" value="STAS_anti-anti-sigma_factors"/>
    <property type="match status" value="1"/>
</dbReference>